<dbReference type="InterPro" id="IPR036890">
    <property type="entry name" value="HATPase_C_sf"/>
</dbReference>
<evidence type="ECO:0000256" key="2">
    <source>
        <dbReference type="PROSITE-ProRule" id="PRU00169"/>
    </source>
</evidence>
<feature type="modified residue" description="4-aspartylphosphate" evidence="2">
    <location>
        <position position="239"/>
    </location>
</feature>
<dbReference type="SUPFAM" id="SSF55874">
    <property type="entry name" value="ATPase domain of HSP90 chaperone/DNA topoisomerase II/histidine kinase"/>
    <property type="match status" value="1"/>
</dbReference>
<dbReference type="PANTHER" id="PTHR43719:SF28">
    <property type="entry name" value="PEROXIDE STRESS-ACTIVATED HISTIDINE KINASE MAK1-RELATED"/>
    <property type="match status" value="1"/>
</dbReference>
<dbReference type="GO" id="GO:0016772">
    <property type="term" value="F:transferase activity, transferring phosphorus-containing groups"/>
    <property type="evidence" value="ECO:0007669"/>
    <property type="project" value="InterPro"/>
</dbReference>
<dbReference type="InterPro" id="IPR011006">
    <property type="entry name" value="CheY-like_superfamily"/>
</dbReference>
<evidence type="ECO:0008006" key="7">
    <source>
        <dbReference type="Google" id="ProtNLM"/>
    </source>
</evidence>
<dbReference type="GO" id="GO:0000160">
    <property type="term" value="P:phosphorelay signal transduction system"/>
    <property type="evidence" value="ECO:0007669"/>
    <property type="project" value="InterPro"/>
</dbReference>
<gene>
    <name evidence="5" type="ORF">BSTOLATCC_MIC43285</name>
</gene>
<evidence type="ECO:0000256" key="1">
    <source>
        <dbReference type="ARBA" id="ARBA00022553"/>
    </source>
</evidence>
<dbReference type="Proteomes" id="UP001162131">
    <property type="component" value="Unassembled WGS sequence"/>
</dbReference>
<dbReference type="PROSITE" id="PS50110">
    <property type="entry name" value="RESPONSE_REGULATORY"/>
    <property type="match status" value="1"/>
</dbReference>
<dbReference type="CDD" id="cd17546">
    <property type="entry name" value="REC_hyHK_CKI1_RcsC-like"/>
    <property type="match status" value="1"/>
</dbReference>
<dbReference type="SUPFAM" id="SSF52172">
    <property type="entry name" value="CheY-like"/>
    <property type="match status" value="1"/>
</dbReference>
<evidence type="ECO:0000259" key="4">
    <source>
        <dbReference type="PROSITE" id="PS50110"/>
    </source>
</evidence>
<dbReference type="Gene3D" id="3.30.565.10">
    <property type="entry name" value="Histidine kinase-like ATPase, C-terminal domain"/>
    <property type="match status" value="1"/>
</dbReference>
<accession>A0AAU9JQ54</accession>
<dbReference type="Pfam" id="PF02518">
    <property type="entry name" value="HATPase_c"/>
    <property type="match status" value="1"/>
</dbReference>
<comment type="caution">
    <text evidence="5">The sequence shown here is derived from an EMBL/GenBank/DDBJ whole genome shotgun (WGS) entry which is preliminary data.</text>
</comment>
<organism evidence="5 6">
    <name type="scientific">Blepharisma stoltei</name>
    <dbReference type="NCBI Taxonomy" id="1481888"/>
    <lineage>
        <taxon>Eukaryota</taxon>
        <taxon>Sar</taxon>
        <taxon>Alveolata</taxon>
        <taxon>Ciliophora</taxon>
        <taxon>Postciliodesmatophora</taxon>
        <taxon>Heterotrichea</taxon>
        <taxon>Heterotrichida</taxon>
        <taxon>Blepharismidae</taxon>
        <taxon>Blepharisma</taxon>
    </lineage>
</organism>
<dbReference type="SMART" id="SM00387">
    <property type="entry name" value="HATPase_c"/>
    <property type="match status" value="1"/>
</dbReference>
<evidence type="ECO:0000313" key="5">
    <source>
        <dbReference type="EMBL" id="CAG9327245.1"/>
    </source>
</evidence>
<sequence>MQLIKIQAERKGLRIISRIDPELPIYIFSDPLRFNQVLLNLLSNALKFTLSGFIEIACIPCADGNMKTIVQDTGIGIKESKIKNLFQEFQTYHQESLNPTGCGLGLYISNIIAKELGSKSIKVKSKENQGSCFSFSINIKEDIKALENREKIMKYDYSLSANLLENNFQIVIKDFNAIMKQEYPKVLIVDDNEFNRISLGSILLSNNILYSEACTGKQAVNNIEEMSKKKKPFKLVIMDGSMPELNGWDATKQIFNLHAEGKLDDLPTIIGYTAFTSDQDIKMCIDAGMADCIIKPCSSQVLMSKIFEYLK</sequence>
<dbReference type="InterPro" id="IPR050956">
    <property type="entry name" value="2C_system_His_kinase"/>
</dbReference>
<dbReference type="EMBL" id="CAJZBQ010000043">
    <property type="protein sequence ID" value="CAG9327245.1"/>
    <property type="molecule type" value="Genomic_DNA"/>
</dbReference>
<dbReference type="Gene3D" id="3.40.50.2300">
    <property type="match status" value="1"/>
</dbReference>
<keyword evidence="1 2" id="KW-0597">Phosphoprotein</keyword>
<evidence type="ECO:0000259" key="3">
    <source>
        <dbReference type="PROSITE" id="PS50109"/>
    </source>
</evidence>
<proteinExistence type="predicted"/>
<feature type="domain" description="Response regulatory" evidence="4">
    <location>
        <begin position="185"/>
        <end position="310"/>
    </location>
</feature>
<protein>
    <recommendedName>
        <fullName evidence="7">Histidine kinase</fullName>
    </recommendedName>
</protein>
<evidence type="ECO:0000313" key="6">
    <source>
        <dbReference type="Proteomes" id="UP001162131"/>
    </source>
</evidence>
<dbReference type="InterPro" id="IPR003594">
    <property type="entry name" value="HATPase_dom"/>
</dbReference>
<dbReference type="InterPro" id="IPR004358">
    <property type="entry name" value="Sig_transdc_His_kin-like_C"/>
</dbReference>
<dbReference type="InterPro" id="IPR001789">
    <property type="entry name" value="Sig_transdc_resp-reg_receiver"/>
</dbReference>
<keyword evidence="6" id="KW-1185">Reference proteome</keyword>
<dbReference type="PRINTS" id="PR00344">
    <property type="entry name" value="BCTRLSENSOR"/>
</dbReference>
<reference evidence="5" key="1">
    <citation type="submission" date="2021-09" db="EMBL/GenBank/DDBJ databases">
        <authorList>
            <consortium name="AG Swart"/>
            <person name="Singh M."/>
            <person name="Singh A."/>
            <person name="Seah K."/>
            <person name="Emmerich C."/>
        </authorList>
    </citation>
    <scope>NUCLEOTIDE SEQUENCE</scope>
    <source>
        <strain evidence="5">ATCC30299</strain>
    </source>
</reference>
<dbReference type="Pfam" id="PF00072">
    <property type="entry name" value="Response_reg"/>
    <property type="match status" value="1"/>
</dbReference>
<dbReference type="InterPro" id="IPR005467">
    <property type="entry name" value="His_kinase_dom"/>
</dbReference>
<dbReference type="AlphaFoldDB" id="A0AAU9JQ54"/>
<name>A0AAU9JQ54_9CILI</name>
<dbReference type="PANTHER" id="PTHR43719">
    <property type="entry name" value="TWO-COMPONENT HISTIDINE KINASE"/>
    <property type="match status" value="1"/>
</dbReference>
<dbReference type="PROSITE" id="PS50109">
    <property type="entry name" value="HIS_KIN"/>
    <property type="match status" value="1"/>
</dbReference>
<dbReference type="SMART" id="SM00448">
    <property type="entry name" value="REC"/>
    <property type="match status" value="1"/>
</dbReference>
<feature type="domain" description="Histidine kinase" evidence="3">
    <location>
        <begin position="1"/>
        <end position="141"/>
    </location>
</feature>